<accession>A0A0F9HUA0</accession>
<organism evidence="1">
    <name type="scientific">marine sediment metagenome</name>
    <dbReference type="NCBI Taxonomy" id="412755"/>
    <lineage>
        <taxon>unclassified sequences</taxon>
        <taxon>metagenomes</taxon>
        <taxon>ecological metagenomes</taxon>
    </lineage>
</organism>
<name>A0A0F9HUA0_9ZZZZ</name>
<gene>
    <name evidence="1" type="ORF">LCGC14_1660330</name>
</gene>
<proteinExistence type="predicted"/>
<dbReference type="EMBL" id="LAZR01014098">
    <property type="protein sequence ID" value="KKM18976.1"/>
    <property type="molecule type" value="Genomic_DNA"/>
</dbReference>
<protein>
    <submittedName>
        <fullName evidence="1">Uncharacterized protein</fullName>
    </submittedName>
</protein>
<comment type="caution">
    <text evidence="1">The sequence shown here is derived from an EMBL/GenBank/DDBJ whole genome shotgun (WGS) entry which is preliminary data.</text>
</comment>
<dbReference type="AlphaFoldDB" id="A0A0F9HUA0"/>
<sequence length="89" mass="10280">MVKKWVTQLQPFAERLAELRAYVRTSLEQQDDKGLKAIRDACRKPTSSNCWWAIYRVTDVVSEEAHSILFKRQADAVKAKIEKEALGEE</sequence>
<reference evidence="1" key="1">
    <citation type="journal article" date="2015" name="Nature">
        <title>Complex archaea that bridge the gap between prokaryotes and eukaryotes.</title>
        <authorList>
            <person name="Spang A."/>
            <person name="Saw J.H."/>
            <person name="Jorgensen S.L."/>
            <person name="Zaremba-Niedzwiedzka K."/>
            <person name="Martijn J."/>
            <person name="Lind A.E."/>
            <person name="van Eijk R."/>
            <person name="Schleper C."/>
            <person name="Guy L."/>
            <person name="Ettema T.J."/>
        </authorList>
    </citation>
    <scope>NUCLEOTIDE SEQUENCE</scope>
</reference>
<evidence type="ECO:0000313" key="1">
    <source>
        <dbReference type="EMBL" id="KKM18976.1"/>
    </source>
</evidence>